<organism evidence="1">
    <name type="scientific">marine sediment metagenome</name>
    <dbReference type="NCBI Taxonomy" id="412755"/>
    <lineage>
        <taxon>unclassified sequences</taxon>
        <taxon>metagenomes</taxon>
        <taxon>ecological metagenomes</taxon>
    </lineage>
</organism>
<accession>A0A0F9N1P5</accession>
<reference evidence="1" key="1">
    <citation type="journal article" date="2015" name="Nature">
        <title>Complex archaea that bridge the gap between prokaryotes and eukaryotes.</title>
        <authorList>
            <person name="Spang A."/>
            <person name="Saw J.H."/>
            <person name="Jorgensen S.L."/>
            <person name="Zaremba-Niedzwiedzka K."/>
            <person name="Martijn J."/>
            <person name="Lind A.E."/>
            <person name="van Eijk R."/>
            <person name="Schleper C."/>
            <person name="Guy L."/>
            <person name="Ettema T.J."/>
        </authorList>
    </citation>
    <scope>NUCLEOTIDE SEQUENCE</scope>
</reference>
<dbReference type="AlphaFoldDB" id="A0A0F9N1P5"/>
<sequence length="64" mass="7056">MILCPTCGYPIPLCPAELIVVKPGTYGWRIRCGSCQASYAVAIRELAPSPLSPKELEQIRNQPR</sequence>
<protein>
    <submittedName>
        <fullName evidence="1">Uncharacterized protein</fullName>
    </submittedName>
</protein>
<proteinExistence type="predicted"/>
<evidence type="ECO:0000313" key="1">
    <source>
        <dbReference type="EMBL" id="KKN13445.1"/>
    </source>
</evidence>
<dbReference type="EMBL" id="LAZR01003921">
    <property type="protein sequence ID" value="KKN13445.1"/>
    <property type="molecule type" value="Genomic_DNA"/>
</dbReference>
<comment type="caution">
    <text evidence="1">The sequence shown here is derived from an EMBL/GenBank/DDBJ whole genome shotgun (WGS) entry which is preliminary data.</text>
</comment>
<gene>
    <name evidence="1" type="ORF">LCGC14_1006390</name>
</gene>
<name>A0A0F9N1P5_9ZZZZ</name>